<sequence length="189" mass="21198">MAEKVPQKTDPRRWETPLFFSQAFFLTTTDHAGNPHLEPVTRLFPLADEPPLLGLVLSEGTLAHRHLAKTREFVVNLAPTGLALAFWRSGEPAYTGLDRIGRLGLTLEPSRKVAPPRVAECPANLECRVTEKKPLPGATLYVAEIVAVELDRGISWGTPRERFKALAPLLWLREDGEYYCEPKLPHRAR</sequence>
<dbReference type="GO" id="GO:0010181">
    <property type="term" value="F:FMN binding"/>
    <property type="evidence" value="ECO:0007669"/>
    <property type="project" value="InterPro"/>
</dbReference>
<dbReference type="Proteomes" id="UP000177187">
    <property type="component" value="Unassembled WGS sequence"/>
</dbReference>
<dbReference type="GO" id="GO:0016646">
    <property type="term" value="F:oxidoreductase activity, acting on the CH-NH group of donors, NAD or NADP as acceptor"/>
    <property type="evidence" value="ECO:0007669"/>
    <property type="project" value="UniProtKB-ARBA"/>
</dbReference>
<comment type="similarity">
    <text evidence="3">Belongs to the flavoredoxin family.</text>
</comment>
<evidence type="ECO:0000259" key="4">
    <source>
        <dbReference type="SMART" id="SM00903"/>
    </source>
</evidence>
<evidence type="ECO:0000256" key="3">
    <source>
        <dbReference type="ARBA" id="ARBA00038054"/>
    </source>
</evidence>
<feature type="domain" description="Flavin reductase like" evidence="4">
    <location>
        <begin position="16"/>
        <end position="157"/>
    </location>
</feature>
<dbReference type="InterPro" id="IPR012349">
    <property type="entry name" value="Split_barrel_FMN-bd"/>
</dbReference>
<dbReference type="AlphaFoldDB" id="A0A1F5F372"/>
<comment type="cofactor">
    <cofactor evidence="1">
        <name>FMN</name>
        <dbReference type="ChEBI" id="CHEBI:58210"/>
    </cofactor>
</comment>
<protein>
    <recommendedName>
        <fullName evidence="4">Flavin reductase like domain-containing protein</fullName>
    </recommendedName>
</protein>
<evidence type="ECO:0000256" key="2">
    <source>
        <dbReference type="ARBA" id="ARBA00022630"/>
    </source>
</evidence>
<dbReference type="InterPro" id="IPR002563">
    <property type="entry name" value="Flavin_Rdtase-like_dom"/>
</dbReference>
<dbReference type="STRING" id="1817816.A2Y64_05740"/>
<dbReference type="Pfam" id="PF01613">
    <property type="entry name" value="Flavin_Reduct"/>
    <property type="match status" value="1"/>
</dbReference>
<dbReference type="PANTHER" id="PTHR43567:SF1">
    <property type="entry name" value="FLAVOREDOXIN"/>
    <property type="match status" value="1"/>
</dbReference>
<dbReference type="EMBL" id="MFAF01000108">
    <property type="protein sequence ID" value="OGD74052.1"/>
    <property type="molecule type" value="Genomic_DNA"/>
</dbReference>
<dbReference type="SMART" id="SM00903">
    <property type="entry name" value="Flavin_Reduct"/>
    <property type="match status" value="1"/>
</dbReference>
<name>A0A1F5F372_9BACT</name>
<dbReference type="PANTHER" id="PTHR43567">
    <property type="entry name" value="FLAVOREDOXIN-RELATED-RELATED"/>
    <property type="match status" value="1"/>
</dbReference>
<dbReference type="SUPFAM" id="SSF50475">
    <property type="entry name" value="FMN-binding split barrel"/>
    <property type="match status" value="1"/>
</dbReference>
<evidence type="ECO:0000313" key="6">
    <source>
        <dbReference type="Proteomes" id="UP000177187"/>
    </source>
</evidence>
<dbReference type="InterPro" id="IPR052174">
    <property type="entry name" value="Flavoredoxin"/>
</dbReference>
<reference evidence="5 6" key="1">
    <citation type="journal article" date="2016" name="Nat. Commun.">
        <title>Thousands of microbial genomes shed light on interconnected biogeochemical processes in an aquifer system.</title>
        <authorList>
            <person name="Anantharaman K."/>
            <person name="Brown C.T."/>
            <person name="Hug L.A."/>
            <person name="Sharon I."/>
            <person name="Castelle C.J."/>
            <person name="Probst A.J."/>
            <person name="Thomas B.C."/>
            <person name="Singh A."/>
            <person name="Wilkins M.J."/>
            <person name="Karaoz U."/>
            <person name="Brodie E.L."/>
            <person name="Williams K.H."/>
            <person name="Hubbard S.S."/>
            <person name="Banfield J.F."/>
        </authorList>
    </citation>
    <scope>NUCLEOTIDE SEQUENCE [LARGE SCALE GENOMIC DNA]</scope>
</reference>
<organism evidence="5 6">
    <name type="scientific">Candidatus Coatesbacteria bacterium RBG_13_66_14</name>
    <dbReference type="NCBI Taxonomy" id="1817816"/>
    <lineage>
        <taxon>Bacteria</taxon>
        <taxon>Candidatus Coatesiibacteriota</taxon>
    </lineage>
</organism>
<comment type="caution">
    <text evidence="5">The sequence shown here is derived from an EMBL/GenBank/DDBJ whole genome shotgun (WGS) entry which is preliminary data.</text>
</comment>
<evidence type="ECO:0000313" key="5">
    <source>
        <dbReference type="EMBL" id="OGD74052.1"/>
    </source>
</evidence>
<accession>A0A1F5F372</accession>
<proteinExistence type="inferred from homology"/>
<evidence type="ECO:0000256" key="1">
    <source>
        <dbReference type="ARBA" id="ARBA00001917"/>
    </source>
</evidence>
<gene>
    <name evidence="5" type="ORF">A2Y64_05740</name>
</gene>
<keyword evidence="2" id="KW-0285">Flavoprotein</keyword>
<dbReference type="Gene3D" id="2.30.110.10">
    <property type="entry name" value="Electron Transport, Fmn-binding Protein, Chain A"/>
    <property type="match status" value="1"/>
</dbReference>